<proteinExistence type="predicted"/>
<reference evidence="1 2" key="1">
    <citation type="journal article" date="2022" name="Hortic Res">
        <title>A haplotype resolved chromosomal level avocado genome allows analysis of novel avocado genes.</title>
        <authorList>
            <person name="Nath O."/>
            <person name="Fletcher S.J."/>
            <person name="Hayward A."/>
            <person name="Shaw L.M."/>
            <person name="Masouleh A.K."/>
            <person name="Furtado A."/>
            <person name="Henry R.J."/>
            <person name="Mitter N."/>
        </authorList>
    </citation>
    <scope>NUCLEOTIDE SEQUENCE [LARGE SCALE GENOMIC DNA]</scope>
    <source>
        <strain evidence="2">cv. Hass</strain>
    </source>
</reference>
<evidence type="ECO:0000313" key="2">
    <source>
        <dbReference type="Proteomes" id="UP001234297"/>
    </source>
</evidence>
<sequence>MPPENIHSRTASSVTSDTIEIEDYQEPTPPNPEAVKADRRRSRKRKFIIAASSTVLLATIIVASTSGLFIRGPSSDDQADIQAAKIQVFCQLTDFPNVCISRLTNYTERDPSGSGADPKSLLLSSVAANIETVRSVNRIAKRIVEKKLDDRTQNAAEDCERLLTYAAVELNASYAGMDAATSGSMPCALSNVLSGLSAAVEFEQTCRDGFCGVGAGTAELRAVLWNATLETRNNLALMSEFPATAERRRRRMRKLMAAVVDGERMVWRAARAAADVVVAKDGSGDFRTIGEALEVARKEREGRFVIHVKEGVYEESVRVTWEMKYVTMYGDGANRTVVTGSRGFKDGFTVYQTATFGPVLLSRPFIWVSNLYLGKEYRPCSVMGLCQLIIRVRAGLI</sequence>
<accession>A0ACC2M4A9</accession>
<organism evidence="1 2">
    <name type="scientific">Persea americana</name>
    <name type="common">Avocado</name>
    <dbReference type="NCBI Taxonomy" id="3435"/>
    <lineage>
        <taxon>Eukaryota</taxon>
        <taxon>Viridiplantae</taxon>
        <taxon>Streptophyta</taxon>
        <taxon>Embryophyta</taxon>
        <taxon>Tracheophyta</taxon>
        <taxon>Spermatophyta</taxon>
        <taxon>Magnoliopsida</taxon>
        <taxon>Magnoliidae</taxon>
        <taxon>Laurales</taxon>
        <taxon>Lauraceae</taxon>
        <taxon>Persea</taxon>
    </lineage>
</organism>
<dbReference type="Proteomes" id="UP001234297">
    <property type="component" value="Chromosome 5"/>
</dbReference>
<dbReference type="EMBL" id="CM056813">
    <property type="protein sequence ID" value="KAJ8640478.1"/>
    <property type="molecule type" value="Genomic_DNA"/>
</dbReference>
<name>A0ACC2M4A9_PERAE</name>
<evidence type="ECO:0000313" key="1">
    <source>
        <dbReference type="EMBL" id="KAJ8640478.1"/>
    </source>
</evidence>
<comment type="caution">
    <text evidence="1">The sequence shown here is derived from an EMBL/GenBank/DDBJ whole genome shotgun (WGS) entry which is preliminary data.</text>
</comment>
<gene>
    <name evidence="1" type="ORF">MRB53_017172</name>
</gene>
<keyword evidence="2" id="KW-1185">Reference proteome</keyword>
<protein>
    <submittedName>
        <fullName evidence="1">Uncharacterized protein</fullName>
    </submittedName>
</protein>